<evidence type="ECO:0000256" key="1">
    <source>
        <dbReference type="SAM" id="SignalP"/>
    </source>
</evidence>
<proteinExistence type="predicted"/>
<organism evidence="3 4">
    <name type="scientific">Hwanghaeella grinnelliae</name>
    <dbReference type="NCBI Taxonomy" id="2500179"/>
    <lineage>
        <taxon>Bacteria</taxon>
        <taxon>Pseudomonadati</taxon>
        <taxon>Pseudomonadota</taxon>
        <taxon>Alphaproteobacteria</taxon>
        <taxon>Rhodospirillales</taxon>
        <taxon>Rhodospirillaceae</taxon>
        <taxon>Hwanghaeella</taxon>
    </lineage>
</organism>
<feature type="domain" description="YMGG-like Gly-zipper" evidence="2">
    <location>
        <begin position="29"/>
        <end position="70"/>
    </location>
</feature>
<keyword evidence="1" id="KW-0732">Signal</keyword>
<evidence type="ECO:0000313" key="4">
    <source>
        <dbReference type="Proteomes" id="UP000287447"/>
    </source>
</evidence>
<accession>A0A3S3URN6</accession>
<gene>
    <name evidence="3" type="ORF">EOI86_06965</name>
</gene>
<keyword evidence="4" id="KW-1185">Reference proteome</keyword>
<dbReference type="PROSITE" id="PS51257">
    <property type="entry name" value="PROKAR_LIPOPROTEIN"/>
    <property type="match status" value="1"/>
</dbReference>
<dbReference type="RefSeq" id="WP_127764366.1">
    <property type="nucleotide sequence ID" value="NZ_SADE01000001.1"/>
</dbReference>
<dbReference type="EMBL" id="SADE01000001">
    <property type="protein sequence ID" value="RVU38994.1"/>
    <property type="molecule type" value="Genomic_DNA"/>
</dbReference>
<comment type="caution">
    <text evidence="3">The sequence shown here is derived from an EMBL/GenBank/DDBJ whole genome shotgun (WGS) entry which is preliminary data.</text>
</comment>
<feature type="signal peptide" evidence="1">
    <location>
        <begin position="1"/>
        <end position="20"/>
    </location>
</feature>
<dbReference type="Pfam" id="PF13441">
    <property type="entry name" value="Gly-zipper_YMGG"/>
    <property type="match status" value="1"/>
</dbReference>
<name>A0A3S3URN6_9PROT</name>
<evidence type="ECO:0000313" key="3">
    <source>
        <dbReference type="EMBL" id="RVU38994.1"/>
    </source>
</evidence>
<dbReference type="InterPro" id="IPR027367">
    <property type="entry name" value="Gly-zipper_YMGG"/>
</dbReference>
<protein>
    <recommendedName>
        <fullName evidence="2">YMGG-like Gly-zipper domain-containing protein</fullName>
    </recommendedName>
</protein>
<evidence type="ECO:0000259" key="2">
    <source>
        <dbReference type="Pfam" id="PF13441"/>
    </source>
</evidence>
<dbReference type="Proteomes" id="UP000287447">
    <property type="component" value="Unassembled WGS sequence"/>
</dbReference>
<feature type="chain" id="PRO_5018598485" description="YMGG-like Gly-zipper domain-containing protein" evidence="1">
    <location>
        <begin position="21"/>
        <end position="78"/>
    </location>
</feature>
<reference evidence="4" key="1">
    <citation type="submission" date="2019-01" db="EMBL/GenBank/DDBJ databases">
        <title>Gri0909 isolated from a small marine red alga.</title>
        <authorList>
            <person name="Kim J."/>
            <person name="Jeong S.E."/>
            <person name="Jeon C.O."/>
        </authorList>
    </citation>
    <scope>NUCLEOTIDE SEQUENCE [LARGE SCALE GENOMIC DNA]</scope>
    <source>
        <strain evidence="4">Gri0909</strain>
    </source>
</reference>
<dbReference type="AlphaFoldDB" id="A0A3S3URN6"/>
<sequence>MTHSKSLIAASILTLGLATGCTNLNDTQQSTLSGGAIGAGVGAAGTLMTGGCVSCGAAIGAGVGAAAGYVKEKMEEAE</sequence>